<comment type="caution">
    <text evidence="1">The sequence shown here is derived from an EMBL/GenBank/DDBJ whole genome shotgun (WGS) entry which is preliminary data.</text>
</comment>
<dbReference type="Gene3D" id="3.40.50.1000">
    <property type="entry name" value="HAD superfamily/HAD-like"/>
    <property type="match status" value="1"/>
</dbReference>
<dbReference type="GO" id="GO:0016791">
    <property type="term" value="F:phosphatase activity"/>
    <property type="evidence" value="ECO:0007669"/>
    <property type="project" value="UniProtKB-ARBA"/>
</dbReference>
<evidence type="ECO:0000313" key="2">
    <source>
        <dbReference type="Proteomes" id="UP000813420"/>
    </source>
</evidence>
<dbReference type="EMBL" id="DYXE01000096">
    <property type="protein sequence ID" value="HJH51033.1"/>
    <property type="molecule type" value="Genomic_DNA"/>
</dbReference>
<dbReference type="InterPro" id="IPR023214">
    <property type="entry name" value="HAD_sf"/>
</dbReference>
<dbReference type="AlphaFoldDB" id="A0A9D3AKR2"/>
<sequence length="288" mass="31217">MSRVKCIALDLDGTTLNSSGELSIRTEAALLKAASQGIEIIVASGRSLASLPVCIRRIPGIRYAVTSNGAAVYDLLSGELLRAYRMTAESVEAVLAVTERALVVGTWASGESVPLAYETFIKGVPYAQASYVADPVRYGAAERAISYIQRTRRPVEDIRAFIRKHKERLDCIDVVIPEGEEKQRLWKVLEKEVEDIYITSSVPQLLEIAYKEAGKAPAVQFLLERLGISRCELAAFGDGDNDCALLEYAGLGIAVENACKSCLAAADRVTASNDKDGVAIEIEKFLEG</sequence>
<dbReference type="GO" id="GO:0000287">
    <property type="term" value="F:magnesium ion binding"/>
    <property type="evidence" value="ECO:0007669"/>
    <property type="project" value="TreeGrafter"/>
</dbReference>
<dbReference type="Gene3D" id="3.30.1240.10">
    <property type="match status" value="1"/>
</dbReference>
<organism evidence="1 2">
    <name type="scientific">Merdimonas faecis</name>
    <dbReference type="NCBI Taxonomy" id="1653435"/>
    <lineage>
        <taxon>Bacteria</taxon>
        <taxon>Bacillati</taxon>
        <taxon>Bacillota</taxon>
        <taxon>Clostridia</taxon>
        <taxon>Lachnospirales</taxon>
        <taxon>Lachnospiraceae</taxon>
        <taxon>Merdimonas</taxon>
    </lineage>
</organism>
<dbReference type="InterPro" id="IPR006379">
    <property type="entry name" value="HAD-SF_hydro_IIB"/>
</dbReference>
<keyword evidence="1" id="KW-0378">Hydrolase</keyword>
<evidence type="ECO:0000313" key="1">
    <source>
        <dbReference type="EMBL" id="HJH51033.1"/>
    </source>
</evidence>
<dbReference type="SUPFAM" id="SSF56784">
    <property type="entry name" value="HAD-like"/>
    <property type="match status" value="1"/>
</dbReference>
<dbReference type="Pfam" id="PF08282">
    <property type="entry name" value="Hydrolase_3"/>
    <property type="match status" value="1"/>
</dbReference>
<name>A0A9D3AKR2_9FIRM</name>
<dbReference type="Proteomes" id="UP000813420">
    <property type="component" value="Unassembled WGS sequence"/>
</dbReference>
<dbReference type="PANTHER" id="PTHR10000">
    <property type="entry name" value="PHOSPHOSERINE PHOSPHATASE"/>
    <property type="match status" value="1"/>
</dbReference>
<dbReference type="GO" id="GO:0005829">
    <property type="term" value="C:cytosol"/>
    <property type="evidence" value="ECO:0007669"/>
    <property type="project" value="TreeGrafter"/>
</dbReference>
<dbReference type="NCBIfam" id="TIGR01484">
    <property type="entry name" value="HAD-SF-IIB"/>
    <property type="match status" value="1"/>
</dbReference>
<reference evidence="1" key="1">
    <citation type="journal article" date="2021" name="PeerJ">
        <title>Extensive microbial diversity within the chicken gut microbiome revealed by metagenomics and culture.</title>
        <authorList>
            <person name="Gilroy R."/>
            <person name="Ravi A."/>
            <person name="Getino M."/>
            <person name="Pursley I."/>
            <person name="Horton D.L."/>
            <person name="Alikhan N.F."/>
            <person name="Baker D."/>
            <person name="Gharbi K."/>
            <person name="Hall N."/>
            <person name="Watson M."/>
            <person name="Adriaenssens E.M."/>
            <person name="Foster-Nyarko E."/>
            <person name="Jarju S."/>
            <person name="Secka A."/>
            <person name="Antonio M."/>
            <person name="Oren A."/>
            <person name="Chaudhuri R.R."/>
            <person name="La Ragione R."/>
            <person name="Hildebrand F."/>
            <person name="Pallen M.J."/>
        </authorList>
    </citation>
    <scope>NUCLEOTIDE SEQUENCE</scope>
    <source>
        <strain evidence="1">USAMLcec4-12693</strain>
    </source>
</reference>
<proteinExistence type="predicted"/>
<dbReference type="RefSeq" id="WP_277272604.1">
    <property type="nucleotide sequence ID" value="NZ_DYXE01000096.1"/>
</dbReference>
<gene>
    <name evidence="1" type="ORF">K8V39_12350</name>
</gene>
<accession>A0A9D3AKR2</accession>
<reference evidence="1" key="2">
    <citation type="submission" date="2021-09" db="EMBL/GenBank/DDBJ databases">
        <authorList>
            <person name="Gilroy R."/>
        </authorList>
    </citation>
    <scope>NUCLEOTIDE SEQUENCE</scope>
    <source>
        <strain evidence="1">USAMLcec4-12693</strain>
    </source>
</reference>
<protein>
    <submittedName>
        <fullName evidence="1">HAD family hydrolase</fullName>
    </submittedName>
</protein>
<dbReference type="PANTHER" id="PTHR10000:SF8">
    <property type="entry name" value="HAD SUPERFAMILY HYDROLASE-LIKE, TYPE 3"/>
    <property type="match status" value="1"/>
</dbReference>
<dbReference type="InterPro" id="IPR036412">
    <property type="entry name" value="HAD-like_sf"/>
</dbReference>